<evidence type="ECO:0000256" key="1">
    <source>
        <dbReference type="PROSITE-ProRule" id="PRU00339"/>
    </source>
</evidence>
<comment type="caution">
    <text evidence="2">The sequence shown here is derived from an EMBL/GenBank/DDBJ whole genome shotgun (WGS) entry which is preliminary data.</text>
</comment>
<dbReference type="PROSITE" id="PS50005">
    <property type="entry name" value="TPR"/>
    <property type="match status" value="1"/>
</dbReference>
<keyword evidence="3" id="KW-1185">Reference proteome</keyword>
<dbReference type="Gene3D" id="1.25.40.10">
    <property type="entry name" value="Tetratricopeptide repeat domain"/>
    <property type="match status" value="1"/>
</dbReference>
<evidence type="ECO:0000313" key="2">
    <source>
        <dbReference type="EMBL" id="PJJ43365.1"/>
    </source>
</evidence>
<evidence type="ECO:0000313" key="3">
    <source>
        <dbReference type="Proteomes" id="UP000229263"/>
    </source>
</evidence>
<dbReference type="InterPro" id="IPR011990">
    <property type="entry name" value="TPR-like_helical_dom_sf"/>
</dbReference>
<protein>
    <submittedName>
        <fullName evidence="2">Tetratricopeptide repeat protein</fullName>
    </submittedName>
</protein>
<organism evidence="2 3">
    <name type="scientific">Glutamicibacter mysorens</name>
    <dbReference type="NCBI Taxonomy" id="257984"/>
    <lineage>
        <taxon>Bacteria</taxon>
        <taxon>Bacillati</taxon>
        <taxon>Actinomycetota</taxon>
        <taxon>Actinomycetes</taxon>
        <taxon>Micrococcales</taxon>
        <taxon>Micrococcaceae</taxon>
        <taxon>Glutamicibacter</taxon>
    </lineage>
</organism>
<accession>A0ABX4MX85</accession>
<name>A0ABX4MX85_9MICC</name>
<dbReference type="Pfam" id="PF13374">
    <property type="entry name" value="TPR_10"/>
    <property type="match status" value="1"/>
</dbReference>
<dbReference type="SUPFAM" id="SSF48452">
    <property type="entry name" value="TPR-like"/>
    <property type="match status" value="1"/>
</dbReference>
<dbReference type="EMBL" id="PGEY01000001">
    <property type="protein sequence ID" value="PJJ43365.1"/>
    <property type="molecule type" value="Genomic_DNA"/>
</dbReference>
<dbReference type="InterPro" id="IPR019734">
    <property type="entry name" value="TPR_rpt"/>
</dbReference>
<sequence length="197" mass="21654">MPPSPTNQESVAAEYSIDPQSLREIVTNRSGAEARISQLEELGTSGEAERVGWLRMIGRLEEAEELAWTCLHRSGFDSHDLEGGNPLPYSGVSAALRLAHVLHWQGRFDRAHALFESALVSIQNTDCPSNAEKRVASTLEAFALQHQGKLYFDEGQFGQALDCFRRSLSIRQSINASDDQLASSRLAITAAESRLQG</sequence>
<feature type="repeat" description="TPR" evidence="1">
    <location>
        <begin position="141"/>
        <end position="174"/>
    </location>
</feature>
<keyword evidence="1" id="KW-0802">TPR repeat</keyword>
<proteinExistence type="predicted"/>
<gene>
    <name evidence="2" type="ORF">ATK23_0548</name>
</gene>
<reference evidence="2 3" key="1">
    <citation type="submission" date="2017-11" db="EMBL/GenBank/DDBJ databases">
        <title>Sequencing the genomes of 1000 actinobacteria strains.</title>
        <authorList>
            <person name="Klenk H.-P."/>
        </authorList>
    </citation>
    <scope>NUCLEOTIDE SEQUENCE [LARGE SCALE GENOMIC DNA]</scope>
    <source>
        <strain evidence="2 3">DSM 12798</strain>
    </source>
</reference>
<dbReference type="Proteomes" id="UP000229263">
    <property type="component" value="Unassembled WGS sequence"/>
</dbReference>
<dbReference type="SMART" id="SM00028">
    <property type="entry name" value="TPR"/>
    <property type="match status" value="2"/>
</dbReference>
<dbReference type="RefSeq" id="WP_157066335.1">
    <property type="nucleotide sequence ID" value="NZ_PGEY01000001.1"/>
</dbReference>